<keyword evidence="2" id="KW-1185">Reference proteome</keyword>
<dbReference type="CDD" id="cd03801">
    <property type="entry name" value="GT4_PimA-like"/>
    <property type="match status" value="1"/>
</dbReference>
<dbReference type="Gene3D" id="3.40.50.2000">
    <property type="entry name" value="Glycogen Phosphorylase B"/>
    <property type="match status" value="2"/>
</dbReference>
<dbReference type="PANTHER" id="PTHR45947:SF3">
    <property type="entry name" value="SULFOQUINOVOSYL TRANSFERASE SQD2"/>
    <property type="match status" value="1"/>
</dbReference>
<dbReference type="Proteomes" id="UP001056291">
    <property type="component" value="Chromosome"/>
</dbReference>
<sequence>MWHNPFIKSFSDVNQISTLGLYFDKYGSHFKNSPMKIAIVTRSDPEKMASWSGTPFFIINELRKSGHDLHMVHTRDYYPLQIFIKVIKNLCWLFLRCNIDLSLTPTYSKYVSKNLDKRLDAIGPHAVIGIVASSELASLSTELPIIHISDATYMVLSDYYPKRSFVPAWLRTKGNILESNVLERSELAIFPSDWARDSAIGHYGTEPEKTKIIKFGANVRELPILTEDYYRKKFENGCRLLFVGKEWQRKGGDIALSAFQILQSSGMKITMDIVGCDPFASSPPNGITIHKNIQKNDPSQFSLFNQLFADASFFILPTRAEAFGLVFAEAAAFATPVLATNTGGIGSVVEDNKTGILLPLKAGGEEFAQEISKLWGDKKSLIRMGTAAREKYDNELNWDSWQKSFSAALEEVIE</sequence>
<evidence type="ECO:0000313" key="2">
    <source>
        <dbReference type="Proteomes" id="UP001056291"/>
    </source>
</evidence>
<dbReference type="RefSeq" id="WP_251936976.1">
    <property type="nucleotide sequence ID" value="NZ_CP098747.1"/>
</dbReference>
<dbReference type="PANTHER" id="PTHR45947">
    <property type="entry name" value="SULFOQUINOVOSYL TRANSFERASE SQD2"/>
    <property type="match status" value="1"/>
</dbReference>
<gene>
    <name evidence="1" type="ORF">NBZ79_07465</name>
</gene>
<name>A0ABY4W720_9PROT</name>
<evidence type="ECO:0000313" key="1">
    <source>
        <dbReference type="EMBL" id="USG62812.1"/>
    </source>
</evidence>
<organism evidence="1 2">
    <name type="scientific">Sneathiella marina</name>
    <dbReference type="NCBI Taxonomy" id="2950108"/>
    <lineage>
        <taxon>Bacteria</taxon>
        <taxon>Pseudomonadati</taxon>
        <taxon>Pseudomonadota</taxon>
        <taxon>Alphaproteobacteria</taxon>
        <taxon>Sneathiellales</taxon>
        <taxon>Sneathiellaceae</taxon>
        <taxon>Sneathiella</taxon>
    </lineage>
</organism>
<proteinExistence type="predicted"/>
<dbReference type="SUPFAM" id="SSF53756">
    <property type="entry name" value="UDP-Glycosyltransferase/glycogen phosphorylase"/>
    <property type="match status" value="1"/>
</dbReference>
<reference evidence="1" key="1">
    <citation type="submission" date="2022-06" db="EMBL/GenBank/DDBJ databases">
        <title>Sneathiella actinostolidae sp. nov., isolated from a sea anemonein the Western Pacific Ocean.</title>
        <authorList>
            <person name="Wei M.J."/>
        </authorList>
    </citation>
    <scope>NUCLEOTIDE SEQUENCE</scope>
    <source>
        <strain evidence="1">PHK-P5</strain>
    </source>
</reference>
<accession>A0ABY4W720</accession>
<dbReference type="Pfam" id="PF13692">
    <property type="entry name" value="Glyco_trans_1_4"/>
    <property type="match status" value="1"/>
</dbReference>
<protein>
    <submittedName>
        <fullName evidence="1">Glycosyltransferase family 4 protein</fullName>
    </submittedName>
</protein>
<dbReference type="InterPro" id="IPR050194">
    <property type="entry name" value="Glycosyltransferase_grp1"/>
</dbReference>
<dbReference type="EMBL" id="CP098747">
    <property type="protein sequence ID" value="USG62812.1"/>
    <property type="molecule type" value="Genomic_DNA"/>
</dbReference>